<dbReference type="OrthoDB" id="683469at2759"/>
<evidence type="ECO:0000256" key="1">
    <source>
        <dbReference type="SAM" id="MobiDB-lite"/>
    </source>
</evidence>
<dbReference type="Proteomes" id="UP000467841">
    <property type="component" value="Unassembled WGS sequence"/>
</dbReference>
<dbReference type="Pfam" id="PF03108">
    <property type="entry name" value="DBD_Tnp_Mut"/>
    <property type="match status" value="1"/>
</dbReference>
<protein>
    <recommendedName>
        <fullName evidence="6">Transposase MuDR plant domain-containing protein</fullName>
    </recommendedName>
</protein>
<accession>A0A6D2KL01</accession>
<evidence type="ECO:0000259" key="3">
    <source>
        <dbReference type="Pfam" id="PF10551"/>
    </source>
</evidence>
<sequence length="434" mass="50749">MVLMASTLKGRLMCDAHLEKMLEVPSNHPSINTVELFLELKPIRAGDLIDLRDPVENPRKRQKRTQQQQQQQVKDDGVSEPRVVSGLWLEDDTMRVGLCFKDLDEMKKAVDWWSIKRQQKYLVREAEKDVYVFKCVRWGCKWSVSASRTEEEGGLFEITKCNGKHTCYPNSSQDFEVKFLEYEIERVVKAQPMLSTKELDKWWKEKFHYALDDVIEHCAEGFLQRAKEKALKRIYGGWDESFSFMPKLMSTLHSSNGLVVDWRYDLSLSFRSVFWAFSQSIKGFEHCRPVIVVDSKDLGGKYKMKLMIASGFDAVNQFFPLAFAVTREVTVDSWRWFLSRIREKVTQRKGLCLISSHHPDIVSVVNEPESQWQEPWAYHRLCLNNLGSRFCSVSLGYEYMELGFLVEEARLSSQKEEFDSNMKKIKEKNPEAWK</sequence>
<dbReference type="AlphaFoldDB" id="A0A6D2KL01"/>
<proteinExistence type="predicted"/>
<dbReference type="EMBL" id="CACVBM020001551">
    <property type="protein sequence ID" value="CAA7053783.1"/>
    <property type="molecule type" value="Genomic_DNA"/>
</dbReference>
<dbReference type="PANTHER" id="PTHR31973:SF195">
    <property type="entry name" value="MUDR FAMILY TRANSPOSASE"/>
    <property type="match status" value="1"/>
</dbReference>
<dbReference type="InterPro" id="IPR018289">
    <property type="entry name" value="MULE_transposase_dom"/>
</dbReference>
<feature type="region of interest" description="Disordered" evidence="1">
    <location>
        <begin position="54"/>
        <end position="79"/>
    </location>
</feature>
<dbReference type="PANTHER" id="PTHR31973">
    <property type="entry name" value="POLYPROTEIN, PUTATIVE-RELATED"/>
    <property type="match status" value="1"/>
</dbReference>
<comment type="caution">
    <text evidence="4">The sequence shown here is derived from an EMBL/GenBank/DDBJ whole genome shotgun (WGS) entry which is preliminary data.</text>
</comment>
<evidence type="ECO:0000313" key="5">
    <source>
        <dbReference type="Proteomes" id="UP000467841"/>
    </source>
</evidence>
<gene>
    <name evidence="4" type="ORF">MERR_LOCUS41019</name>
</gene>
<dbReference type="InterPro" id="IPR004332">
    <property type="entry name" value="Transposase_MuDR"/>
</dbReference>
<feature type="domain" description="Transposase MuDR plant" evidence="2">
    <location>
        <begin position="91"/>
        <end position="153"/>
    </location>
</feature>
<feature type="domain" description="MULE transposase" evidence="3">
    <location>
        <begin position="290"/>
        <end position="385"/>
    </location>
</feature>
<evidence type="ECO:0000259" key="2">
    <source>
        <dbReference type="Pfam" id="PF03108"/>
    </source>
</evidence>
<evidence type="ECO:0008006" key="6">
    <source>
        <dbReference type="Google" id="ProtNLM"/>
    </source>
</evidence>
<organism evidence="4 5">
    <name type="scientific">Microthlaspi erraticum</name>
    <dbReference type="NCBI Taxonomy" id="1685480"/>
    <lineage>
        <taxon>Eukaryota</taxon>
        <taxon>Viridiplantae</taxon>
        <taxon>Streptophyta</taxon>
        <taxon>Embryophyta</taxon>
        <taxon>Tracheophyta</taxon>
        <taxon>Spermatophyta</taxon>
        <taxon>Magnoliopsida</taxon>
        <taxon>eudicotyledons</taxon>
        <taxon>Gunneridae</taxon>
        <taxon>Pentapetalae</taxon>
        <taxon>rosids</taxon>
        <taxon>malvids</taxon>
        <taxon>Brassicales</taxon>
        <taxon>Brassicaceae</taxon>
        <taxon>Coluteocarpeae</taxon>
        <taxon>Microthlaspi</taxon>
    </lineage>
</organism>
<name>A0A6D2KL01_9BRAS</name>
<reference evidence="4" key="1">
    <citation type="submission" date="2020-01" db="EMBL/GenBank/DDBJ databases">
        <authorList>
            <person name="Mishra B."/>
        </authorList>
    </citation>
    <scope>NUCLEOTIDE SEQUENCE [LARGE SCALE GENOMIC DNA]</scope>
</reference>
<dbReference type="Pfam" id="PF10551">
    <property type="entry name" value="MULE"/>
    <property type="match status" value="1"/>
</dbReference>
<evidence type="ECO:0000313" key="4">
    <source>
        <dbReference type="EMBL" id="CAA7053783.1"/>
    </source>
</evidence>
<keyword evidence="5" id="KW-1185">Reference proteome</keyword>